<evidence type="ECO:0000313" key="3">
    <source>
        <dbReference type="EMBL" id="QPC43363.1"/>
    </source>
</evidence>
<dbReference type="Gene3D" id="3.30.1370.110">
    <property type="match status" value="1"/>
</dbReference>
<proteinExistence type="predicted"/>
<dbReference type="PROSITE" id="PS50828">
    <property type="entry name" value="SMR"/>
    <property type="match status" value="1"/>
</dbReference>
<dbReference type="EMBL" id="CP058214">
    <property type="protein sequence ID" value="QPC43363.1"/>
    <property type="molecule type" value="Genomic_DNA"/>
</dbReference>
<dbReference type="RefSeq" id="WP_213160726.1">
    <property type="nucleotide sequence ID" value="NZ_CP058214.1"/>
</dbReference>
<dbReference type="Pfam" id="PF01713">
    <property type="entry name" value="Smr"/>
    <property type="match status" value="1"/>
</dbReference>
<dbReference type="AlphaFoldDB" id="A0A7S8HCK9"/>
<feature type="compositionally biased region" description="Low complexity" evidence="1">
    <location>
        <begin position="40"/>
        <end position="57"/>
    </location>
</feature>
<dbReference type="InterPro" id="IPR036063">
    <property type="entry name" value="Smr_dom_sf"/>
</dbReference>
<feature type="compositionally biased region" description="Pro residues" evidence="1">
    <location>
        <begin position="83"/>
        <end position="93"/>
    </location>
</feature>
<gene>
    <name evidence="3" type="ORF">HW532_12070</name>
</gene>
<sequence length="224" mass="24459">MANRKRDSKAPGGRGGVPDFDLWVRLTETVTPLRRKAKAKAMSAPAALDSAAGKASEPSPPEPRRQPVAAPPKSPPRGALPKAPSPPPPPKLPPLTGLDRRTSQRLMRGQLPIEARLDLHGETAETARVRLYGFLANARASGRRFALVITGKGQAQYARHTLHGFEGYDTPERQGRLRRLVPQWLQEPEFRALISGFQPAHPKHGGGGALYVRLRRAQPGRDRA</sequence>
<dbReference type="Proteomes" id="UP000593594">
    <property type="component" value="Chromosome"/>
</dbReference>
<protein>
    <submittedName>
        <fullName evidence="3">Smr/MutS family protein</fullName>
    </submittedName>
</protein>
<keyword evidence="4" id="KW-1185">Reference proteome</keyword>
<dbReference type="PANTHER" id="PTHR35562:SF2">
    <property type="entry name" value="DNA ENDONUCLEASE SMRA-RELATED"/>
    <property type="match status" value="1"/>
</dbReference>
<name>A0A7S8HCK9_9HYPH</name>
<feature type="region of interest" description="Disordered" evidence="1">
    <location>
        <begin position="1"/>
        <end position="102"/>
    </location>
</feature>
<evidence type="ECO:0000259" key="2">
    <source>
        <dbReference type="PROSITE" id="PS50828"/>
    </source>
</evidence>
<evidence type="ECO:0000256" key="1">
    <source>
        <dbReference type="SAM" id="MobiDB-lite"/>
    </source>
</evidence>
<organism evidence="3 4">
    <name type="scientific">Kaustia mangrovi</name>
    <dbReference type="NCBI Taxonomy" id="2593653"/>
    <lineage>
        <taxon>Bacteria</taxon>
        <taxon>Pseudomonadati</taxon>
        <taxon>Pseudomonadota</taxon>
        <taxon>Alphaproteobacteria</taxon>
        <taxon>Hyphomicrobiales</taxon>
        <taxon>Parvibaculaceae</taxon>
        <taxon>Kaustia</taxon>
    </lineage>
</organism>
<dbReference type="SUPFAM" id="SSF160443">
    <property type="entry name" value="SMR domain-like"/>
    <property type="match status" value="1"/>
</dbReference>
<dbReference type="PANTHER" id="PTHR35562">
    <property type="entry name" value="DNA ENDONUCLEASE SMRA-RELATED"/>
    <property type="match status" value="1"/>
</dbReference>
<feature type="domain" description="Smr" evidence="2">
    <location>
        <begin position="117"/>
        <end position="215"/>
    </location>
</feature>
<dbReference type="InterPro" id="IPR002625">
    <property type="entry name" value="Smr_dom"/>
</dbReference>
<accession>A0A7S8HCK9</accession>
<evidence type="ECO:0000313" key="4">
    <source>
        <dbReference type="Proteomes" id="UP000593594"/>
    </source>
</evidence>
<reference evidence="3 4" key="1">
    <citation type="submission" date="2020-06" db="EMBL/GenBank/DDBJ databases">
        <title>Genome sequence of 2 isolates from Red Sea Mangroves.</title>
        <authorList>
            <person name="Sefrji F."/>
            <person name="Michoud G."/>
            <person name="Merlino G."/>
            <person name="Daffonchio D."/>
        </authorList>
    </citation>
    <scope>NUCLEOTIDE SEQUENCE [LARGE SCALE GENOMIC DNA]</scope>
    <source>
        <strain evidence="3 4">R1DC25</strain>
    </source>
</reference>
<dbReference type="KEGG" id="kmn:HW532_12070"/>